<feature type="region of interest" description="Disordered" evidence="1">
    <location>
        <begin position="48"/>
        <end position="79"/>
    </location>
</feature>
<dbReference type="GeneID" id="33555950"/>
<comment type="caution">
    <text evidence="2">The sequence shown here is derived from an EMBL/GenBank/DDBJ whole genome shotgun (WGS) entry which is preliminary data.</text>
</comment>
<evidence type="ECO:0000313" key="2">
    <source>
        <dbReference type="EMBL" id="ORX36461.1"/>
    </source>
</evidence>
<dbReference type="AlphaFoldDB" id="A0A1Y1UEH6"/>
<sequence>MPSSRGDHGGSGPGRGSEEAESSAMAVRRAAPIPITAGAFSFNLAATPAAAKKAQQGATSSRKTSMAPSFTSHKTTQTPQRSILHALDSLPSPLQFRRDATPKPGATGTHRLGSVLDEVSPFRSKTPMRSKDGDVSLGQLPGAESMTIQVAKRKREDEIMEIEEEGIGVSPRKSKDVRWANKGESSLILFYSSLERRMAMPRSPATSRKDMMSSARSKLGLELETLVRSAALILLPLSAVGGPTHQAIIVKCQLKGRDNADTHPPAVESSMQSNEEINGSNQLLYVVFQALPAGCPRLGLDQRVMAGKLQEQGGWSGVIGVWPPWTERDLVLYDEHHELPDIASEEGTEKRNVRVIFASRYLIVDDRQVVK</sequence>
<protein>
    <submittedName>
        <fullName evidence="2">Uncharacterized protein</fullName>
    </submittedName>
</protein>
<keyword evidence="3" id="KW-1185">Reference proteome</keyword>
<dbReference type="InParanoid" id="A0A1Y1UEH6"/>
<feature type="compositionally biased region" description="Polar residues" evidence="1">
    <location>
        <begin position="60"/>
        <end position="79"/>
    </location>
</feature>
<dbReference type="STRING" id="4999.A0A1Y1UEH6"/>
<gene>
    <name evidence="2" type="ORF">BD324DRAFT_609088</name>
</gene>
<dbReference type="EMBL" id="NBSH01000008">
    <property type="protein sequence ID" value="ORX36461.1"/>
    <property type="molecule type" value="Genomic_DNA"/>
</dbReference>
<evidence type="ECO:0000313" key="3">
    <source>
        <dbReference type="Proteomes" id="UP000193218"/>
    </source>
</evidence>
<evidence type="ECO:0000256" key="1">
    <source>
        <dbReference type="SAM" id="MobiDB-lite"/>
    </source>
</evidence>
<dbReference type="Proteomes" id="UP000193218">
    <property type="component" value="Unassembled WGS sequence"/>
</dbReference>
<dbReference type="OrthoDB" id="2572208at2759"/>
<proteinExistence type="predicted"/>
<feature type="compositionally biased region" description="Low complexity" evidence="1">
    <location>
        <begin position="48"/>
        <end position="59"/>
    </location>
</feature>
<organism evidence="2 3">
    <name type="scientific">Kockovaella imperatae</name>
    <dbReference type="NCBI Taxonomy" id="4999"/>
    <lineage>
        <taxon>Eukaryota</taxon>
        <taxon>Fungi</taxon>
        <taxon>Dikarya</taxon>
        <taxon>Basidiomycota</taxon>
        <taxon>Agaricomycotina</taxon>
        <taxon>Tremellomycetes</taxon>
        <taxon>Tremellales</taxon>
        <taxon>Cuniculitremaceae</taxon>
        <taxon>Kockovaella</taxon>
    </lineage>
</organism>
<dbReference type="RefSeq" id="XP_021870562.1">
    <property type="nucleotide sequence ID" value="XM_022014142.1"/>
</dbReference>
<feature type="region of interest" description="Disordered" evidence="1">
    <location>
        <begin position="1"/>
        <end position="27"/>
    </location>
</feature>
<reference evidence="2 3" key="1">
    <citation type="submission" date="2017-03" db="EMBL/GenBank/DDBJ databases">
        <title>Widespread Adenine N6-methylation of Active Genes in Fungi.</title>
        <authorList>
            <consortium name="DOE Joint Genome Institute"/>
            <person name="Mondo S.J."/>
            <person name="Dannebaum R.O."/>
            <person name="Kuo R.C."/>
            <person name="Louie K.B."/>
            <person name="Bewick A.J."/>
            <person name="Labutti K."/>
            <person name="Haridas S."/>
            <person name="Kuo A."/>
            <person name="Salamov A."/>
            <person name="Ahrendt S.R."/>
            <person name="Lau R."/>
            <person name="Bowen B.P."/>
            <person name="Lipzen A."/>
            <person name="Sullivan W."/>
            <person name="Andreopoulos W.B."/>
            <person name="Clum A."/>
            <person name="Lindquist E."/>
            <person name="Daum C."/>
            <person name="Northen T.R."/>
            <person name="Ramamoorthy G."/>
            <person name="Schmitz R.J."/>
            <person name="Gryganskyi A."/>
            <person name="Culley D."/>
            <person name="Magnuson J."/>
            <person name="James T.Y."/>
            <person name="O'Malley M.A."/>
            <person name="Stajich J.E."/>
            <person name="Spatafora J.W."/>
            <person name="Visel A."/>
            <person name="Grigoriev I.V."/>
        </authorList>
    </citation>
    <scope>NUCLEOTIDE SEQUENCE [LARGE SCALE GENOMIC DNA]</scope>
    <source>
        <strain evidence="2 3">NRRL Y-17943</strain>
    </source>
</reference>
<name>A0A1Y1UEH6_9TREE</name>
<accession>A0A1Y1UEH6</accession>